<dbReference type="KEGG" id="psti:SOO65_01715"/>
<reference evidence="3 4" key="1">
    <citation type="submission" date="2023-11" db="EMBL/GenBank/DDBJ databases">
        <title>Peredibacter starrii A3.12.</title>
        <authorList>
            <person name="Mitchell R.J."/>
        </authorList>
    </citation>
    <scope>NUCLEOTIDE SEQUENCE [LARGE SCALE GENOMIC DNA]</scope>
    <source>
        <strain evidence="3 4">A3.12</strain>
    </source>
</reference>
<keyword evidence="4" id="KW-1185">Reference proteome</keyword>
<dbReference type="InterPro" id="IPR009875">
    <property type="entry name" value="PilZ_domain"/>
</dbReference>
<keyword evidence="1" id="KW-1133">Transmembrane helix</keyword>
<feature type="transmembrane region" description="Helical" evidence="1">
    <location>
        <begin position="16"/>
        <end position="34"/>
    </location>
</feature>
<feature type="transmembrane region" description="Helical" evidence="1">
    <location>
        <begin position="88"/>
        <end position="114"/>
    </location>
</feature>
<dbReference type="RefSeq" id="WP_321395953.1">
    <property type="nucleotide sequence ID" value="NZ_CP139487.1"/>
</dbReference>
<evidence type="ECO:0000313" key="3">
    <source>
        <dbReference type="EMBL" id="WPU65456.1"/>
    </source>
</evidence>
<dbReference type="AlphaFoldDB" id="A0AAX4HQE4"/>
<sequence>MLSKLNLQNSYDKVKFLTIIQFILVLIGFVAEALVTQSVLNFSFIFQFIVLLVAYNFYYTALSNLFYSYWNMSLIFGIYYLVSLTRNFLVIGHPMIGILFCFSFVFLAIACYIVSSPLYYPRFHWWEYDFRFRADIRCWVEVDGKQYRGRLSDLRRGAGCLELFNQVSVGQPIQISLDILNQNFTLFAEVRSKREPIIGRSIIYGVKFVNNDLEQRQRQKFLTNYWNESKKIKIRNKFAAVQK</sequence>
<evidence type="ECO:0000259" key="2">
    <source>
        <dbReference type="Pfam" id="PF07238"/>
    </source>
</evidence>
<proteinExistence type="predicted"/>
<feature type="transmembrane region" description="Helical" evidence="1">
    <location>
        <begin position="40"/>
        <end position="58"/>
    </location>
</feature>
<accession>A0AAX4HQE4</accession>
<feature type="transmembrane region" description="Helical" evidence="1">
    <location>
        <begin position="65"/>
        <end position="82"/>
    </location>
</feature>
<gene>
    <name evidence="3" type="ORF">SOO65_01715</name>
</gene>
<dbReference type="EMBL" id="CP139487">
    <property type="protein sequence ID" value="WPU65456.1"/>
    <property type="molecule type" value="Genomic_DNA"/>
</dbReference>
<evidence type="ECO:0000313" key="4">
    <source>
        <dbReference type="Proteomes" id="UP001324634"/>
    </source>
</evidence>
<organism evidence="3 4">
    <name type="scientific">Peredibacter starrii</name>
    <dbReference type="NCBI Taxonomy" id="28202"/>
    <lineage>
        <taxon>Bacteria</taxon>
        <taxon>Pseudomonadati</taxon>
        <taxon>Bdellovibrionota</taxon>
        <taxon>Bacteriovoracia</taxon>
        <taxon>Bacteriovoracales</taxon>
        <taxon>Bacteriovoracaceae</taxon>
        <taxon>Peredibacter</taxon>
    </lineage>
</organism>
<evidence type="ECO:0000256" key="1">
    <source>
        <dbReference type="SAM" id="Phobius"/>
    </source>
</evidence>
<keyword evidence="1" id="KW-0472">Membrane</keyword>
<dbReference type="GO" id="GO:0035438">
    <property type="term" value="F:cyclic-di-GMP binding"/>
    <property type="evidence" value="ECO:0007669"/>
    <property type="project" value="InterPro"/>
</dbReference>
<dbReference type="Pfam" id="PF07238">
    <property type="entry name" value="PilZ"/>
    <property type="match status" value="1"/>
</dbReference>
<keyword evidence="1" id="KW-0812">Transmembrane</keyword>
<protein>
    <submittedName>
        <fullName evidence="3">PilZ domain-containing protein</fullName>
    </submittedName>
</protein>
<dbReference type="Proteomes" id="UP001324634">
    <property type="component" value="Chromosome"/>
</dbReference>
<dbReference type="SUPFAM" id="SSF141371">
    <property type="entry name" value="PilZ domain-like"/>
    <property type="match status" value="1"/>
</dbReference>
<feature type="domain" description="PilZ" evidence="2">
    <location>
        <begin position="130"/>
        <end position="218"/>
    </location>
</feature>
<name>A0AAX4HQE4_9BACT</name>